<dbReference type="FunFam" id="3.40.33.10:FF:000006">
    <property type="entry name" value="Putative pathogenesis-related protein 1"/>
    <property type="match status" value="1"/>
</dbReference>
<sequence length="163" mass="18124">MESFKLSFTLVCFFTLAILHTINAQNSQQNYLDAHNDAARTPVGVADIIWNATLATYAENYANQRKTDCNLVHSGGPYGENLAIGSGNFTGTAAVNLWVAEKTYYDYATKTCASGHVCGHYTQVVWRNSNQLGCARVQCTNNNWWFVICSYYPRGNIIGQSPY</sequence>
<comment type="similarity">
    <text evidence="2">Belongs to the CRISP family.</text>
</comment>
<dbReference type="InterPro" id="IPR001283">
    <property type="entry name" value="CRISP-related"/>
</dbReference>
<evidence type="ECO:0000256" key="1">
    <source>
        <dbReference type="ARBA" id="ARBA00003143"/>
    </source>
</evidence>
<evidence type="ECO:0000313" key="10">
    <source>
        <dbReference type="Proteomes" id="UP001177003"/>
    </source>
</evidence>
<dbReference type="SMART" id="SM00198">
    <property type="entry name" value="SCP"/>
    <property type="match status" value="1"/>
</dbReference>
<dbReference type="Pfam" id="PF00188">
    <property type="entry name" value="CAP"/>
    <property type="match status" value="1"/>
</dbReference>
<dbReference type="EMBL" id="OX465083">
    <property type="protein sequence ID" value="CAI9294495.1"/>
    <property type="molecule type" value="Genomic_DNA"/>
</dbReference>
<protein>
    <recommendedName>
        <fullName evidence="8">SCP domain-containing protein</fullName>
    </recommendedName>
</protein>
<evidence type="ECO:0000313" key="9">
    <source>
        <dbReference type="EMBL" id="CAI9294495.1"/>
    </source>
</evidence>
<dbReference type="CDD" id="cd05381">
    <property type="entry name" value="CAP_PR-1"/>
    <property type="match status" value="1"/>
</dbReference>
<evidence type="ECO:0000256" key="5">
    <source>
        <dbReference type="ARBA" id="ARBA00023157"/>
    </source>
</evidence>
<feature type="signal peptide" evidence="7">
    <location>
        <begin position="1"/>
        <end position="24"/>
    </location>
</feature>
<evidence type="ECO:0000256" key="6">
    <source>
        <dbReference type="ARBA" id="ARBA00023265"/>
    </source>
</evidence>
<organism evidence="9 10">
    <name type="scientific">Lactuca saligna</name>
    <name type="common">Willowleaf lettuce</name>
    <dbReference type="NCBI Taxonomy" id="75948"/>
    <lineage>
        <taxon>Eukaryota</taxon>
        <taxon>Viridiplantae</taxon>
        <taxon>Streptophyta</taxon>
        <taxon>Embryophyta</taxon>
        <taxon>Tracheophyta</taxon>
        <taxon>Spermatophyta</taxon>
        <taxon>Magnoliopsida</taxon>
        <taxon>eudicotyledons</taxon>
        <taxon>Gunneridae</taxon>
        <taxon>Pentapetalae</taxon>
        <taxon>asterids</taxon>
        <taxon>campanulids</taxon>
        <taxon>Asterales</taxon>
        <taxon>Asteraceae</taxon>
        <taxon>Cichorioideae</taxon>
        <taxon>Cichorieae</taxon>
        <taxon>Lactucinae</taxon>
        <taxon>Lactuca</taxon>
    </lineage>
</organism>
<evidence type="ECO:0000256" key="4">
    <source>
        <dbReference type="ARBA" id="ARBA00022821"/>
    </source>
</evidence>
<dbReference type="GO" id="GO:0098542">
    <property type="term" value="P:defense response to other organism"/>
    <property type="evidence" value="ECO:0007669"/>
    <property type="project" value="UniProtKB-ARBA"/>
</dbReference>
<reference evidence="9" key="1">
    <citation type="submission" date="2023-04" db="EMBL/GenBank/DDBJ databases">
        <authorList>
            <person name="Vijverberg K."/>
            <person name="Xiong W."/>
            <person name="Schranz E."/>
        </authorList>
    </citation>
    <scope>NUCLEOTIDE SEQUENCE</scope>
</reference>
<dbReference type="GO" id="GO:0005576">
    <property type="term" value="C:extracellular region"/>
    <property type="evidence" value="ECO:0007669"/>
    <property type="project" value="InterPro"/>
</dbReference>
<dbReference type="InterPro" id="IPR018244">
    <property type="entry name" value="Allrgn_V5/Tpx1_CS"/>
</dbReference>
<evidence type="ECO:0000256" key="2">
    <source>
        <dbReference type="ARBA" id="ARBA00009923"/>
    </source>
</evidence>
<dbReference type="PROSITE" id="PS01009">
    <property type="entry name" value="CRISP_1"/>
    <property type="match status" value="1"/>
</dbReference>
<keyword evidence="5" id="KW-1015">Disulfide bond</keyword>
<gene>
    <name evidence="9" type="ORF">LSALG_LOCUS33473</name>
</gene>
<keyword evidence="6" id="KW-0568">Pathogenesis-related protein</keyword>
<dbReference type="InterPro" id="IPR035940">
    <property type="entry name" value="CAP_sf"/>
</dbReference>
<dbReference type="InterPro" id="IPR014044">
    <property type="entry name" value="CAP_dom"/>
</dbReference>
<dbReference type="AlphaFoldDB" id="A0AA35ZKT3"/>
<accession>A0AA35ZKT3</accession>
<keyword evidence="3 7" id="KW-0732">Signal</keyword>
<evidence type="ECO:0000256" key="7">
    <source>
        <dbReference type="SAM" id="SignalP"/>
    </source>
</evidence>
<dbReference type="InterPro" id="IPR002413">
    <property type="entry name" value="V5_allergen-like"/>
</dbReference>
<evidence type="ECO:0000259" key="8">
    <source>
        <dbReference type="SMART" id="SM00198"/>
    </source>
</evidence>
<dbReference type="PRINTS" id="PR00838">
    <property type="entry name" value="V5ALLERGEN"/>
</dbReference>
<name>A0AA35ZKT3_LACSI</name>
<dbReference type="Proteomes" id="UP001177003">
    <property type="component" value="Chromosome 7"/>
</dbReference>
<evidence type="ECO:0000256" key="3">
    <source>
        <dbReference type="ARBA" id="ARBA00022729"/>
    </source>
</evidence>
<feature type="chain" id="PRO_5041278303" description="SCP domain-containing protein" evidence="7">
    <location>
        <begin position="25"/>
        <end position="163"/>
    </location>
</feature>
<proteinExistence type="inferred from homology"/>
<dbReference type="Gene3D" id="3.40.33.10">
    <property type="entry name" value="CAP"/>
    <property type="match status" value="1"/>
</dbReference>
<dbReference type="PROSITE" id="PS01010">
    <property type="entry name" value="CRISP_2"/>
    <property type="match status" value="1"/>
</dbReference>
<dbReference type="PRINTS" id="PR00837">
    <property type="entry name" value="V5TPXLIKE"/>
</dbReference>
<dbReference type="PANTHER" id="PTHR10334">
    <property type="entry name" value="CYSTEINE-RICH SECRETORY PROTEIN-RELATED"/>
    <property type="match status" value="1"/>
</dbReference>
<keyword evidence="4" id="KW-0611">Plant defense</keyword>
<keyword evidence="10" id="KW-1185">Reference proteome</keyword>
<comment type="function">
    <text evidence="1">Probably involved in the defense reaction of plants against pathogens.</text>
</comment>
<feature type="domain" description="SCP" evidence="8">
    <location>
        <begin position="26"/>
        <end position="159"/>
    </location>
</feature>
<dbReference type="SUPFAM" id="SSF55797">
    <property type="entry name" value="PR-1-like"/>
    <property type="match status" value="1"/>
</dbReference>